<reference evidence="1 2" key="1">
    <citation type="submission" date="2017-03" db="EMBL/GenBank/DDBJ databases">
        <authorList>
            <person name="Afonso C.L."/>
            <person name="Miller P.J."/>
            <person name="Scott M.A."/>
            <person name="Spackman E."/>
            <person name="Goraichik I."/>
            <person name="Dimitrov K.M."/>
            <person name="Suarez D.L."/>
            <person name="Swayne D.E."/>
        </authorList>
    </citation>
    <scope>NUCLEOTIDE SEQUENCE [LARGE SCALE GENOMIC DNA]</scope>
    <source>
        <strain evidence="1 2">CECT 7639</strain>
    </source>
</reference>
<evidence type="ECO:0008006" key="3">
    <source>
        <dbReference type="Google" id="ProtNLM"/>
    </source>
</evidence>
<dbReference type="InterPro" id="IPR010296">
    <property type="entry name" value="DUF899_thioredox"/>
</dbReference>
<proteinExistence type="predicted"/>
<dbReference type="Pfam" id="PF05988">
    <property type="entry name" value="DUF899"/>
    <property type="match status" value="1"/>
</dbReference>
<dbReference type="OrthoDB" id="7335590at2"/>
<protein>
    <recommendedName>
        <fullName evidence="3">DUF899 domain-containing protein</fullName>
    </recommendedName>
</protein>
<accession>A0A1Y5TPU5</accession>
<sequence length="216" mass="24126">MTVHFPNESPEYRAARADLLQAEIDLRQQIETVAAKRRALPKGGAVPTDYGFSDLLGGRRSMSSLFGDHDTLAIYSLMYGPNATSPCPMCSAFLDGLTGQIGHIQKRMSIAVIAQNSPQRLSELQDQMSWQALPLFSAQDTSYQTDYLGQSPDGDQLPMINIFVRNDDDIRHFWGSEMFYAPSDWHPRHVDALWPLWNLLDLTPSGRGTHMPSLSA</sequence>
<dbReference type="Proteomes" id="UP000193077">
    <property type="component" value="Unassembled WGS sequence"/>
</dbReference>
<dbReference type="RefSeq" id="WP_085797643.1">
    <property type="nucleotide sequence ID" value="NZ_FWFO01000005.1"/>
</dbReference>
<dbReference type="EMBL" id="FWFO01000005">
    <property type="protein sequence ID" value="SLN69134.1"/>
    <property type="molecule type" value="Genomic_DNA"/>
</dbReference>
<gene>
    <name evidence="1" type="ORF">TRL7639_03991</name>
</gene>
<name>A0A1Y5TPU5_9RHOB</name>
<keyword evidence="2" id="KW-1185">Reference proteome</keyword>
<dbReference type="AlphaFoldDB" id="A0A1Y5TPU5"/>
<evidence type="ECO:0000313" key="1">
    <source>
        <dbReference type="EMBL" id="SLN69134.1"/>
    </source>
</evidence>
<organism evidence="1 2">
    <name type="scientific">Falsiruegeria litorea R37</name>
    <dbReference type="NCBI Taxonomy" id="1200284"/>
    <lineage>
        <taxon>Bacteria</taxon>
        <taxon>Pseudomonadati</taxon>
        <taxon>Pseudomonadota</taxon>
        <taxon>Alphaproteobacteria</taxon>
        <taxon>Rhodobacterales</taxon>
        <taxon>Roseobacteraceae</taxon>
        <taxon>Falsiruegeria</taxon>
    </lineage>
</organism>
<evidence type="ECO:0000313" key="2">
    <source>
        <dbReference type="Proteomes" id="UP000193077"/>
    </source>
</evidence>